<dbReference type="EMBL" id="ATHL01000077">
    <property type="protein sequence ID" value="EQB15081.1"/>
    <property type="molecule type" value="Genomic_DNA"/>
</dbReference>
<name>T0HFC8_9SPHN</name>
<evidence type="ECO:0000313" key="2">
    <source>
        <dbReference type="Proteomes" id="UP000015527"/>
    </source>
</evidence>
<evidence type="ECO:0000313" key="1">
    <source>
        <dbReference type="EMBL" id="EQB15081.1"/>
    </source>
</evidence>
<accession>T0HFC8</accession>
<dbReference type="AlphaFoldDB" id="T0HFC8"/>
<dbReference type="OrthoDB" id="7474368at2"/>
<dbReference type="Proteomes" id="UP000015527">
    <property type="component" value="Unassembled WGS sequence"/>
</dbReference>
<keyword evidence="2" id="KW-1185">Reference proteome</keyword>
<comment type="caution">
    <text evidence="1">The sequence shown here is derived from an EMBL/GenBank/DDBJ whole genome shotgun (WGS) entry which is preliminary data.</text>
</comment>
<protein>
    <submittedName>
        <fullName evidence="1">Uncharacterized protein</fullName>
    </submittedName>
</protein>
<sequence length="111" mass="12677">MLPTQFAQLEPFSAWCLATETERNIRRLSLPQDDLQAFADAIIPEVQGIVAYLDRQPLAEMPEDDKPLFHMLLSLAEIAPAIESYHQPEVIDGYDSRRFPAQEDFVLRPAH</sequence>
<dbReference type="PATRIC" id="fig|1096930.3.peg.2498"/>
<gene>
    <name evidence="1" type="ORF">L284_12510</name>
</gene>
<dbReference type="eggNOG" id="ENOG5033MSG">
    <property type="taxonomic scope" value="Bacteria"/>
</dbReference>
<proteinExistence type="predicted"/>
<dbReference type="RefSeq" id="WP_021234347.1">
    <property type="nucleotide sequence ID" value="NZ_ATHL01000077.1"/>
</dbReference>
<reference evidence="1 2" key="1">
    <citation type="journal article" date="2013" name="Genome Announc.">
        <title>Genome Sequence of Novosphingobium lindaniclasticum LE124T, Isolated from a Hexachlorocyclohexane Dumpsite.</title>
        <authorList>
            <person name="Saxena A."/>
            <person name="Nayyar N."/>
            <person name="Sangwan N."/>
            <person name="Kumari R."/>
            <person name="Khurana J.P."/>
            <person name="Lal R."/>
        </authorList>
    </citation>
    <scope>NUCLEOTIDE SEQUENCE [LARGE SCALE GENOMIC DNA]</scope>
    <source>
        <strain evidence="1 2">LE124</strain>
    </source>
</reference>
<organism evidence="1 2">
    <name type="scientific">Novosphingobium lindaniclasticum LE124</name>
    <dbReference type="NCBI Taxonomy" id="1096930"/>
    <lineage>
        <taxon>Bacteria</taxon>
        <taxon>Pseudomonadati</taxon>
        <taxon>Pseudomonadota</taxon>
        <taxon>Alphaproteobacteria</taxon>
        <taxon>Sphingomonadales</taxon>
        <taxon>Sphingomonadaceae</taxon>
        <taxon>Novosphingobium</taxon>
    </lineage>
</organism>